<evidence type="ECO:0000256" key="4">
    <source>
        <dbReference type="ARBA" id="ARBA00022741"/>
    </source>
</evidence>
<evidence type="ECO:0000313" key="12">
    <source>
        <dbReference type="Proteomes" id="UP000231183"/>
    </source>
</evidence>
<dbReference type="Pfam" id="PF07973">
    <property type="entry name" value="tRNA_SAD"/>
    <property type="match status" value="1"/>
</dbReference>
<dbReference type="PROSITE" id="PS50860">
    <property type="entry name" value="AA_TRNA_LIGASE_II_ALA"/>
    <property type="match status" value="1"/>
</dbReference>
<dbReference type="Proteomes" id="UP000231183">
    <property type="component" value="Unassembled WGS sequence"/>
</dbReference>
<keyword evidence="2 9" id="KW-0820">tRNA-binding</keyword>
<proteinExistence type="inferred from homology"/>
<dbReference type="GO" id="GO:0005829">
    <property type="term" value="C:cytosol"/>
    <property type="evidence" value="ECO:0007669"/>
    <property type="project" value="TreeGrafter"/>
</dbReference>
<feature type="domain" description="Alanyl-transfer RNA synthetases family profile" evidence="10">
    <location>
        <begin position="1"/>
        <end position="618"/>
    </location>
</feature>
<feature type="binding site" evidence="9">
    <location>
        <position position="581"/>
    </location>
    <ligand>
        <name>Zn(2+)</name>
        <dbReference type="ChEBI" id="CHEBI:29105"/>
    </ligand>
</feature>
<keyword evidence="9" id="KW-0479">Metal-binding</keyword>
<dbReference type="InterPro" id="IPR023033">
    <property type="entry name" value="Ala_tRNA_ligase_euk/bac"/>
</dbReference>
<dbReference type="SUPFAM" id="SSF55186">
    <property type="entry name" value="ThrRS/AlaRS common domain"/>
    <property type="match status" value="1"/>
</dbReference>
<dbReference type="PANTHER" id="PTHR11777:SF9">
    <property type="entry name" value="ALANINE--TRNA LIGASE, CYTOPLASMIC"/>
    <property type="match status" value="1"/>
</dbReference>
<dbReference type="GO" id="GO:0000049">
    <property type="term" value="F:tRNA binding"/>
    <property type="evidence" value="ECO:0007669"/>
    <property type="project" value="UniProtKB-KW"/>
</dbReference>
<evidence type="ECO:0000256" key="3">
    <source>
        <dbReference type="ARBA" id="ARBA00022598"/>
    </source>
</evidence>
<dbReference type="FunFam" id="3.30.980.10:FF:000004">
    <property type="entry name" value="Alanine--tRNA ligase, cytoplasmic"/>
    <property type="match status" value="1"/>
</dbReference>
<comment type="catalytic activity">
    <reaction evidence="9">
        <text>tRNA(Ala) + L-alanine + ATP = L-alanyl-tRNA(Ala) + AMP + diphosphate</text>
        <dbReference type="Rhea" id="RHEA:12540"/>
        <dbReference type="Rhea" id="RHEA-COMP:9657"/>
        <dbReference type="Rhea" id="RHEA-COMP:9923"/>
        <dbReference type="ChEBI" id="CHEBI:30616"/>
        <dbReference type="ChEBI" id="CHEBI:33019"/>
        <dbReference type="ChEBI" id="CHEBI:57972"/>
        <dbReference type="ChEBI" id="CHEBI:78442"/>
        <dbReference type="ChEBI" id="CHEBI:78497"/>
        <dbReference type="ChEBI" id="CHEBI:456215"/>
        <dbReference type="EC" id="6.1.1.7"/>
    </reaction>
</comment>
<comment type="cofactor">
    <cofactor evidence="9">
        <name>Zn(2+)</name>
        <dbReference type="ChEBI" id="CHEBI:29105"/>
    </cofactor>
    <text evidence="9">Binds 1 zinc ion per subunit.</text>
</comment>
<dbReference type="CDD" id="cd00673">
    <property type="entry name" value="AlaRS_core"/>
    <property type="match status" value="1"/>
</dbReference>
<feature type="binding site" evidence="9">
    <location>
        <position position="585"/>
    </location>
    <ligand>
        <name>Zn(2+)</name>
        <dbReference type="ChEBI" id="CHEBI:29105"/>
    </ligand>
</feature>
<dbReference type="GO" id="GO:0002161">
    <property type="term" value="F:aminoacyl-tRNA deacylase activity"/>
    <property type="evidence" value="ECO:0007669"/>
    <property type="project" value="TreeGrafter"/>
</dbReference>
<evidence type="ECO:0000256" key="7">
    <source>
        <dbReference type="ARBA" id="ARBA00022917"/>
    </source>
</evidence>
<dbReference type="Gene3D" id="3.30.54.20">
    <property type="match status" value="1"/>
</dbReference>
<gene>
    <name evidence="9" type="primary">alaS</name>
    <name evidence="11" type="ORF">COU31_00585</name>
</gene>
<dbReference type="SUPFAM" id="SSF101353">
    <property type="entry name" value="Putative anticodon-binding domain of alanyl-tRNA synthetase (AlaRS)"/>
    <property type="match status" value="1"/>
</dbReference>
<evidence type="ECO:0000256" key="9">
    <source>
        <dbReference type="HAMAP-Rule" id="MF_00036"/>
    </source>
</evidence>
<keyword evidence="5 9" id="KW-0067">ATP-binding</keyword>
<dbReference type="HAMAP" id="MF_00036_B">
    <property type="entry name" value="Ala_tRNA_synth_B"/>
    <property type="match status" value="1"/>
</dbReference>
<dbReference type="PRINTS" id="PR00980">
    <property type="entry name" value="TRNASYNTHALA"/>
</dbReference>
<protein>
    <recommendedName>
        <fullName evidence="9">Alanine--tRNA ligase</fullName>
        <ecNumber evidence="9">6.1.1.7</ecNumber>
    </recommendedName>
    <alternativeName>
        <fullName evidence="9">Alanyl-tRNA synthetase</fullName>
        <shortName evidence="9">AlaRS</shortName>
    </alternativeName>
</protein>
<comment type="domain">
    <text evidence="9">Consists of three domains; the N-terminal catalytic domain, the editing domain and the C-terminal C-Ala domain. The editing domain removes incorrectly charged amino acids, while the C-Ala domain, along with tRNA(Ala), serves as a bridge to cooperatively bring together the editing and aminoacylation centers thus stimulating deacylation of misacylated tRNAs.</text>
</comment>
<dbReference type="AlphaFoldDB" id="A0A2M6W4Z8"/>
<keyword evidence="7 9" id="KW-0648">Protein biosynthesis</keyword>
<dbReference type="Gene3D" id="3.30.980.10">
    <property type="entry name" value="Threonyl-trna Synthetase, Chain A, domain 2"/>
    <property type="match status" value="1"/>
</dbReference>
<dbReference type="InterPro" id="IPR012947">
    <property type="entry name" value="tRNA_SAD"/>
</dbReference>
<dbReference type="GO" id="GO:0004813">
    <property type="term" value="F:alanine-tRNA ligase activity"/>
    <property type="evidence" value="ECO:0007669"/>
    <property type="project" value="UniProtKB-UniRule"/>
</dbReference>
<feature type="binding site" evidence="9">
    <location>
        <position position="466"/>
    </location>
    <ligand>
        <name>Zn(2+)</name>
        <dbReference type="ChEBI" id="CHEBI:29105"/>
    </ligand>
</feature>
<dbReference type="EC" id="6.1.1.7" evidence="9"/>
<dbReference type="InterPro" id="IPR002318">
    <property type="entry name" value="Ala-tRNA-lgiase_IIc"/>
</dbReference>
<feature type="binding site" evidence="9">
    <location>
        <position position="470"/>
    </location>
    <ligand>
        <name>Zn(2+)</name>
        <dbReference type="ChEBI" id="CHEBI:29105"/>
    </ligand>
</feature>
<keyword evidence="4 9" id="KW-0547">Nucleotide-binding</keyword>
<dbReference type="InterPro" id="IPR018163">
    <property type="entry name" value="Thr/Ala-tRNA-synth_IIc_edit"/>
</dbReference>
<evidence type="ECO:0000256" key="1">
    <source>
        <dbReference type="ARBA" id="ARBA00008226"/>
    </source>
</evidence>
<dbReference type="GO" id="GO:0005524">
    <property type="term" value="F:ATP binding"/>
    <property type="evidence" value="ECO:0007669"/>
    <property type="project" value="UniProtKB-UniRule"/>
</dbReference>
<dbReference type="GO" id="GO:0008270">
    <property type="term" value="F:zinc ion binding"/>
    <property type="evidence" value="ECO:0007669"/>
    <property type="project" value="UniProtKB-UniRule"/>
</dbReference>
<evidence type="ECO:0000256" key="2">
    <source>
        <dbReference type="ARBA" id="ARBA00022555"/>
    </source>
</evidence>
<sequence length="618" mass="69282">MTALELRKKYLDFFASKKHQIISSASLIPENDPTVLFTTAGMHPLVPFLLGEKHAQGNRLTNIQKCVRTGDIDEVGDLSHCTFFEMLGNWSLGDYFNKEAIVWAWEFVTGAHWLNLDPRHLSVTVFGGDKRFNNLHIDLDSAQIWQNCGVAKHKIAQMPNGVLEREGNWWGPAGITGPCGPCTEIYYWIGSSALPPESSNPATDPNNWLEIWNIVLMKYNKTINNTFEELNQKNIDTGMGLERTLVVLNHLHDVYQIDTLYPLIQTIEEISGRPYALDIKTTKAMRVMADHIRSAVMIIGDERGISPSNTDQGYIVRRLLRRAIRAGHDLDINNNFCAQLAGKVIEIFADIYPTVSQKRDFVMTEISQEESKFRNTLEKGLKKFGQILQAGVENNTISAKQTFDLYQSYGFPLEMTMEMAKENNLKVDSVGFNSEMKIHQDLSRLGAGQRFKGGLADASEISKKYHTATHLLHASLRAILGQHVEQKGSNINASRLRFDFSHPQKMTPQELQAVQDLVNQAIKADYAVNCDEMSVESAKQAGAIGLFADKYADLVKVYTVGQPNLAPKADPTYPTFSKEICGGPHVRRTGLLGDFHIIKEEASSSGVRRIKAILREIN</sequence>
<dbReference type="PANTHER" id="PTHR11777">
    <property type="entry name" value="ALANYL-TRNA SYNTHETASE"/>
    <property type="match status" value="1"/>
</dbReference>
<evidence type="ECO:0000256" key="5">
    <source>
        <dbReference type="ARBA" id="ARBA00022840"/>
    </source>
</evidence>
<organism evidence="11 12">
    <name type="scientific">Candidatus Magasanikbacteria bacterium CG10_big_fil_rev_8_21_14_0_10_40_10</name>
    <dbReference type="NCBI Taxonomy" id="1974648"/>
    <lineage>
        <taxon>Bacteria</taxon>
        <taxon>Candidatus Magasanikiibacteriota</taxon>
    </lineage>
</organism>
<evidence type="ECO:0000259" key="10">
    <source>
        <dbReference type="PROSITE" id="PS50860"/>
    </source>
</evidence>
<name>A0A2M6W4Z8_9BACT</name>
<comment type="caution">
    <text evidence="11">The sequence shown here is derived from an EMBL/GenBank/DDBJ whole genome shotgun (WGS) entry which is preliminary data.</text>
</comment>
<reference evidence="12" key="1">
    <citation type="submission" date="2017-09" db="EMBL/GenBank/DDBJ databases">
        <title>Depth-based differentiation of microbial function through sediment-hosted aquifers and enrichment of novel symbionts in the deep terrestrial subsurface.</title>
        <authorList>
            <person name="Probst A.J."/>
            <person name="Ladd B."/>
            <person name="Jarett J.K."/>
            <person name="Geller-Mcgrath D.E."/>
            <person name="Sieber C.M.K."/>
            <person name="Emerson J.B."/>
            <person name="Anantharaman K."/>
            <person name="Thomas B.C."/>
            <person name="Malmstrom R."/>
            <person name="Stieglmeier M."/>
            <person name="Klingl A."/>
            <person name="Woyke T."/>
            <person name="Ryan C.M."/>
            <person name="Banfield J.F."/>
        </authorList>
    </citation>
    <scope>NUCLEOTIDE SEQUENCE [LARGE SCALE GENOMIC DNA]</scope>
</reference>
<comment type="function">
    <text evidence="9">Catalyzes the attachment of alanine to tRNA(Ala) in a two-step reaction: alanine is first activated by ATP to form Ala-AMP and then transferred to the acceptor end of tRNA(Ala). Also edits incorrectly charged Ser-tRNA(Ala) and Gly-tRNA(Ala) via its editing domain.</text>
</comment>
<keyword evidence="9" id="KW-0862">Zinc</keyword>
<dbReference type="InterPro" id="IPR018164">
    <property type="entry name" value="Ala-tRNA-synth_IIc_N"/>
</dbReference>
<keyword evidence="3 9" id="KW-0436">Ligase</keyword>
<keyword evidence="6 9" id="KW-0694">RNA-binding</keyword>
<dbReference type="Gene3D" id="3.30.930.10">
    <property type="entry name" value="Bira Bifunctional Protein, Domain 2"/>
    <property type="match status" value="1"/>
</dbReference>
<dbReference type="SUPFAM" id="SSF55681">
    <property type="entry name" value="Class II aaRS and biotin synthetases"/>
    <property type="match status" value="1"/>
</dbReference>
<dbReference type="InterPro" id="IPR050058">
    <property type="entry name" value="Ala-tRNA_ligase"/>
</dbReference>
<dbReference type="Pfam" id="PF01411">
    <property type="entry name" value="tRNA-synt_2c"/>
    <property type="match status" value="1"/>
</dbReference>
<dbReference type="InterPro" id="IPR045864">
    <property type="entry name" value="aa-tRNA-synth_II/BPL/LPL"/>
</dbReference>
<dbReference type="EMBL" id="PFBX01000005">
    <property type="protein sequence ID" value="PIT87873.1"/>
    <property type="molecule type" value="Genomic_DNA"/>
</dbReference>
<evidence type="ECO:0000313" key="11">
    <source>
        <dbReference type="EMBL" id="PIT87873.1"/>
    </source>
</evidence>
<dbReference type="SMART" id="SM00863">
    <property type="entry name" value="tRNA_SAD"/>
    <property type="match status" value="1"/>
</dbReference>
<evidence type="ECO:0000256" key="6">
    <source>
        <dbReference type="ARBA" id="ARBA00022884"/>
    </source>
</evidence>
<dbReference type="InterPro" id="IPR018165">
    <property type="entry name" value="Ala-tRNA-synth_IIc_core"/>
</dbReference>
<dbReference type="InterPro" id="IPR018162">
    <property type="entry name" value="Ala-tRNA-ligase_IIc_anticod-bd"/>
</dbReference>
<keyword evidence="8 9" id="KW-0030">Aminoacyl-tRNA synthetase</keyword>
<dbReference type="NCBIfam" id="NF002436">
    <property type="entry name" value="PRK01584.1"/>
    <property type="match status" value="1"/>
</dbReference>
<comment type="subcellular location">
    <subcellularLocation>
        <location evidence="9">Cytoplasm</location>
    </subcellularLocation>
</comment>
<accession>A0A2M6W4Z8</accession>
<dbReference type="GO" id="GO:0006419">
    <property type="term" value="P:alanyl-tRNA aminoacylation"/>
    <property type="evidence" value="ECO:0007669"/>
    <property type="project" value="UniProtKB-UniRule"/>
</dbReference>
<comment type="similarity">
    <text evidence="1 9">Belongs to the class-II aminoacyl-tRNA synthetase family.</text>
</comment>
<evidence type="ECO:0000256" key="8">
    <source>
        <dbReference type="ARBA" id="ARBA00023146"/>
    </source>
</evidence>
<keyword evidence="9" id="KW-0963">Cytoplasm</keyword>